<dbReference type="STRING" id="908337.HMPREF9257_0720"/>
<dbReference type="CDD" id="cd02440">
    <property type="entry name" value="AdoMet_MTases"/>
    <property type="match status" value="1"/>
</dbReference>
<comment type="caution">
    <text evidence="2">The sequence shown here is derived from an EMBL/GenBank/DDBJ whole genome shotgun (WGS) entry which is preliminary data.</text>
</comment>
<sequence length="251" mass="28657">MALQKQVPLKDQERLDYFKRENIHLIQSKAYFASSLDAVLLADFIKLPHSRPFHYIDFCSGNGVIPLLLARKSHSPLTGLEIQSELVDMARRSVALNDLGDKVSFIEGDLKDFTRPLGIQYDIVSCNPPYFIVANSQEVHHQSSHAIARHEILLTMDDWVLKAKQVMRDRGKLYIVHRPDRLDDLFTTLLKYGFAVNRLRFVYPKVGSQANIILIEAIYQGGRHGVKVEPGLIVYQAPNVYSEEMQAIYYG</sequence>
<keyword evidence="2" id="KW-0808">Transferase</keyword>
<dbReference type="GO" id="GO:0008168">
    <property type="term" value="F:methyltransferase activity"/>
    <property type="evidence" value="ECO:0007669"/>
    <property type="project" value="UniProtKB-KW"/>
</dbReference>
<dbReference type="RefSeq" id="WP_006418937.1">
    <property type="nucleotide sequence ID" value="NZ_AENN01000017.1"/>
</dbReference>
<dbReference type="SUPFAM" id="SSF53335">
    <property type="entry name" value="S-adenosyl-L-methionine-dependent methyltransferases"/>
    <property type="match status" value="1"/>
</dbReference>
<dbReference type="OrthoDB" id="9777257at2"/>
<evidence type="ECO:0000259" key="1">
    <source>
        <dbReference type="Pfam" id="PF05175"/>
    </source>
</evidence>
<dbReference type="EMBL" id="AENN01000017">
    <property type="protein sequence ID" value="EFR30777.1"/>
    <property type="molecule type" value="Genomic_DNA"/>
</dbReference>
<gene>
    <name evidence="2" type="ORF">HMPREF9257_0720</name>
</gene>
<dbReference type="Gene3D" id="3.40.50.150">
    <property type="entry name" value="Vaccinia Virus protein VP39"/>
    <property type="match status" value="1"/>
</dbReference>
<dbReference type="Pfam" id="PF05175">
    <property type="entry name" value="MTS"/>
    <property type="match status" value="1"/>
</dbReference>
<proteinExistence type="predicted"/>
<name>E4KR08_9LACT</name>
<evidence type="ECO:0000313" key="2">
    <source>
        <dbReference type="EMBL" id="EFR30777.1"/>
    </source>
</evidence>
<dbReference type="PANTHER" id="PTHR47739">
    <property type="entry name" value="TRNA1(VAL) (ADENINE(37)-N6)-METHYLTRANSFERASE"/>
    <property type="match status" value="1"/>
</dbReference>
<reference evidence="2 3" key="1">
    <citation type="submission" date="2010-10" db="EMBL/GenBank/DDBJ databases">
        <authorList>
            <person name="Durkin A.S."/>
            <person name="Madupu R."/>
            <person name="Torralba M."/>
            <person name="Gillis M."/>
            <person name="Methe B."/>
            <person name="Sutton G."/>
            <person name="Nelson K.E."/>
        </authorList>
    </citation>
    <scope>NUCLEOTIDE SEQUENCE [LARGE SCALE GENOMIC DNA]</scope>
    <source>
        <strain evidence="2 3">ACS-139-V-Col8</strain>
    </source>
</reference>
<keyword evidence="3" id="KW-1185">Reference proteome</keyword>
<dbReference type="InterPro" id="IPR050210">
    <property type="entry name" value="tRNA_Adenine-N(6)_MTase"/>
</dbReference>
<dbReference type="PANTHER" id="PTHR47739:SF1">
    <property type="entry name" value="TRNA1(VAL) (ADENINE(37)-N6)-METHYLTRANSFERASE"/>
    <property type="match status" value="1"/>
</dbReference>
<evidence type="ECO:0000313" key="3">
    <source>
        <dbReference type="Proteomes" id="UP000005990"/>
    </source>
</evidence>
<dbReference type="eggNOG" id="COG4123">
    <property type="taxonomic scope" value="Bacteria"/>
</dbReference>
<dbReference type="Proteomes" id="UP000005990">
    <property type="component" value="Unassembled WGS sequence"/>
</dbReference>
<accession>E4KR08</accession>
<dbReference type="InterPro" id="IPR029063">
    <property type="entry name" value="SAM-dependent_MTases_sf"/>
</dbReference>
<organism evidence="2 3">
    <name type="scientific">Eremococcus coleocola ACS-139-V-Col8</name>
    <dbReference type="NCBI Taxonomy" id="908337"/>
    <lineage>
        <taxon>Bacteria</taxon>
        <taxon>Bacillati</taxon>
        <taxon>Bacillota</taxon>
        <taxon>Bacilli</taxon>
        <taxon>Lactobacillales</taxon>
        <taxon>Aerococcaceae</taxon>
        <taxon>Eremococcus</taxon>
    </lineage>
</organism>
<dbReference type="InterPro" id="IPR007848">
    <property type="entry name" value="Small_mtfrase_dom"/>
</dbReference>
<keyword evidence="2" id="KW-0489">Methyltransferase</keyword>
<protein>
    <submittedName>
        <fullName evidence="2">Methyltransferase small domain protein</fullName>
    </submittedName>
</protein>
<dbReference type="GO" id="GO:0032259">
    <property type="term" value="P:methylation"/>
    <property type="evidence" value="ECO:0007669"/>
    <property type="project" value="UniProtKB-KW"/>
</dbReference>
<dbReference type="AlphaFoldDB" id="E4KR08"/>
<feature type="domain" description="Methyltransferase small" evidence="1">
    <location>
        <begin position="51"/>
        <end position="177"/>
    </location>
</feature>